<evidence type="ECO:0000256" key="8">
    <source>
        <dbReference type="ARBA" id="ARBA00023288"/>
    </source>
</evidence>
<evidence type="ECO:0000256" key="11">
    <source>
        <dbReference type="RuleBase" id="RU079119"/>
    </source>
</evidence>
<dbReference type="STRING" id="1522189.A0A316VZH6"/>
<evidence type="ECO:0000256" key="1">
    <source>
        <dbReference type="ARBA" id="ARBA00004127"/>
    </source>
</evidence>
<comment type="similarity">
    <text evidence="2 11">Belongs to the DHHC palmitoyltransferase family.</text>
</comment>
<dbReference type="Pfam" id="PF01529">
    <property type="entry name" value="DHHC"/>
    <property type="match status" value="1"/>
</dbReference>
<dbReference type="PROSITE" id="PS50216">
    <property type="entry name" value="DHHC"/>
    <property type="match status" value="1"/>
</dbReference>
<evidence type="ECO:0000256" key="5">
    <source>
        <dbReference type="ARBA" id="ARBA00022989"/>
    </source>
</evidence>
<dbReference type="InterPro" id="IPR039859">
    <property type="entry name" value="PFA4/ZDH16/20/ERF2-like"/>
</dbReference>
<keyword evidence="9 11" id="KW-0012">Acyltransferase</keyword>
<accession>A0A316VZH6</accession>
<keyword evidence="3 11" id="KW-0808">Transferase</keyword>
<comment type="domain">
    <text evidence="11">The DHHC domain is required for palmitoyltransferase activity.</text>
</comment>
<keyword evidence="5 11" id="KW-1133">Transmembrane helix</keyword>
<reference evidence="14 15" key="1">
    <citation type="journal article" date="2018" name="Mol. Biol. Evol.">
        <title>Broad Genomic Sampling Reveals a Smut Pathogenic Ancestry of the Fungal Clade Ustilaginomycotina.</title>
        <authorList>
            <person name="Kijpornyongpan T."/>
            <person name="Mondo S.J."/>
            <person name="Barry K."/>
            <person name="Sandor L."/>
            <person name="Lee J."/>
            <person name="Lipzen A."/>
            <person name="Pangilinan J."/>
            <person name="LaButti K."/>
            <person name="Hainaut M."/>
            <person name="Henrissat B."/>
            <person name="Grigoriev I.V."/>
            <person name="Spatafora J.W."/>
            <person name="Aime M.C."/>
        </authorList>
    </citation>
    <scope>NUCLEOTIDE SEQUENCE [LARGE SCALE GENOMIC DNA]</scope>
    <source>
        <strain evidence="14 15">MCA 4658</strain>
    </source>
</reference>
<evidence type="ECO:0000256" key="2">
    <source>
        <dbReference type="ARBA" id="ARBA00008574"/>
    </source>
</evidence>
<dbReference type="GO" id="GO:0019706">
    <property type="term" value="F:protein-cysteine S-palmitoyltransferase activity"/>
    <property type="evidence" value="ECO:0007669"/>
    <property type="project" value="UniProtKB-EC"/>
</dbReference>
<evidence type="ECO:0000256" key="4">
    <source>
        <dbReference type="ARBA" id="ARBA00022692"/>
    </source>
</evidence>
<comment type="catalytic activity">
    <reaction evidence="10 11">
        <text>L-cysteinyl-[protein] + hexadecanoyl-CoA = S-hexadecanoyl-L-cysteinyl-[protein] + CoA</text>
        <dbReference type="Rhea" id="RHEA:36683"/>
        <dbReference type="Rhea" id="RHEA-COMP:10131"/>
        <dbReference type="Rhea" id="RHEA-COMP:11032"/>
        <dbReference type="ChEBI" id="CHEBI:29950"/>
        <dbReference type="ChEBI" id="CHEBI:57287"/>
        <dbReference type="ChEBI" id="CHEBI:57379"/>
        <dbReference type="ChEBI" id="CHEBI:74151"/>
        <dbReference type="EC" id="2.3.1.225"/>
    </reaction>
</comment>
<keyword evidence="8" id="KW-0449">Lipoprotein</keyword>
<gene>
    <name evidence="14" type="ORF">IE81DRAFT_155789</name>
</gene>
<dbReference type="GO" id="GO:0005783">
    <property type="term" value="C:endoplasmic reticulum"/>
    <property type="evidence" value="ECO:0007669"/>
    <property type="project" value="TreeGrafter"/>
</dbReference>
<keyword evidence="7" id="KW-0564">Palmitate</keyword>
<feature type="transmembrane region" description="Helical" evidence="11">
    <location>
        <begin position="185"/>
        <end position="208"/>
    </location>
</feature>
<evidence type="ECO:0000256" key="10">
    <source>
        <dbReference type="ARBA" id="ARBA00048048"/>
    </source>
</evidence>
<evidence type="ECO:0000256" key="3">
    <source>
        <dbReference type="ARBA" id="ARBA00022679"/>
    </source>
</evidence>
<keyword evidence="4 11" id="KW-0812">Transmembrane</keyword>
<dbReference type="PANTHER" id="PTHR22883">
    <property type="entry name" value="ZINC FINGER DHHC DOMAIN CONTAINING PROTEIN"/>
    <property type="match status" value="1"/>
</dbReference>
<name>A0A316VZH6_9BASI</name>
<dbReference type="OrthoDB" id="302728at2759"/>
<comment type="subcellular location">
    <subcellularLocation>
        <location evidence="1">Endomembrane system</location>
        <topology evidence="1">Multi-pass membrane protein</topology>
    </subcellularLocation>
</comment>
<dbReference type="InParanoid" id="A0A316VZH6"/>
<keyword evidence="15" id="KW-1185">Reference proteome</keyword>
<feature type="transmembrane region" description="Helical" evidence="11">
    <location>
        <begin position="67"/>
        <end position="86"/>
    </location>
</feature>
<dbReference type="EMBL" id="KZ819387">
    <property type="protein sequence ID" value="PWN41833.1"/>
    <property type="molecule type" value="Genomic_DNA"/>
</dbReference>
<evidence type="ECO:0000256" key="9">
    <source>
        <dbReference type="ARBA" id="ARBA00023315"/>
    </source>
</evidence>
<dbReference type="InterPro" id="IPR001594">
    <property type="entry name" value="Palmitoyltrfase_DHHC"/>
</dbReference>
<protein>
    <recommendedName>
        <fullName evidence="11">Palmitoyltransferase</fullName>
        <ecNumber evidence="11">2.3.1.225</ecNumber>
    </recommendedName>
</protein>
<dbReference type="GeneID" id="37032358"/>
<proteinExistence type="inferred from homology"/>
<evidence type="ECO:0000256" key="6">
    <source>
        <dbReference type="ARBA" id="ARBA00023136"/>
    </source>
</evidence>
<evidence type="ECO:0000256" key="7">
    <source>
        <dbReference type="ARBA" id="ARBA00023139"/>
    </source>
</evidence>
<evidence type="ECO:0000313" key="15">
    <source>
        <dbReference type="Proteomes" id="UP000245783"/>
    </source>
</evidence>
<organism evidence="14 15">
    <name type="scientific">Ceraceosorus guamensis</name>
    <dbReference type="NCBI Taxonomy" id="1522189"/>
    <lineage>
        <taxon>Eukaryota</taxon>
        <taxon>Fungi</taxon>
        <taxon>Dikarya</taxon>
        <taxon>Basidiomycota</taxon>
        <taxon>Ustilaginomycotina</taxon>
        <taxon>Exobasidiomycetes</taxon>
        <taxon>Ceraceosorales</taxon>
        <taxon>Ceraceosoraceae</taxon>
        <taxon>Ceraceosorus</taxon>
    </lineage>
</organism>
<evidence type="ECO:0000313" key="14">
    <source>
        <dbReference type="EMBL" id="PWN41833.1"/>
    </source>
</evidence>
<sequence length="466" mass="52754">MDALERCSQREGGSDAKRPRRKWRINNLIGKVVPLILLTYIVAAYKLVVIEHGYKDRYKTRGQVLSVLLHLLPAHLIFLLALRAYLHIYLSHSSSSSSSAHFLTRLLGARRPALPKYPPSDWRNRIFECDAAGRPSRCWRDACNGNWKPPRTRHCGDCGTCRAGLDHHCPWFDADVQIPLTSPSFLHFLILVPLLYLFALFPMFGIAWRHTRLIWIWACDVDNVQSREWWANKWTWMGGPVWRWVGGWIVASRSYTATSAQITSSHSKLVAIPNWTMPLVVTSGAGLVFIALALLFSSLSSLMQGQTTIDMERRKAYSRHVRSVERKRTTSSGDSAGVRGREDDSLAAPHSGAMPDTDEETLRRLSPILYFWVPLALIDEEKSTNDYDADQLDHHIDAQHVSVQEGGIVLPTLLQERPYDLGDAWSNLKLALGMSKASDEDEQWTLDALVEARLKATAARILHKSR</sequence>
<feature type="transmembrane region" description="Helical" evidence="11">
    <location>
        <begin position="275"/>
        <end position="296"/>
    </location>
</feature>
<keyword evidence="6 11" id="KW-0472">Membrane</keyword>
<dbReference type="Proteomes" id="UP000245783">
    <property type="component" value="Unassembled WGS sequence"/>
</dbReference>
<feature type="domain" description="Palmitoyltransferase DHHC" evidence="13">
    <location>
        <begin position="139"/>
        <end position="311"/>
    </location>
</feature>
<dbReference type="PANTHER" id="PTHR22883:SF301">
    <property type="entry name" value="PALMITOYLTRANSFERASE ZDHHC12"/>
    <property type="match status" value="1"/>
</dbReference>
<dbReference type="GO" id="GO:0005794">
    <property type="term" value="C:Golgi apparatus"/>
    <property type="evidence" value="ECO:0007669"/>
    <property type="project" value="TreeGrafter"/>
</dbReference>
<dbReference type="GO" id="GO:0006612">
    <property type="term" value="P:protein targeting to membrane"/>
    <property type="evidence" value="ECO:0007669"/>
    <property type="project" value="TreeGrafter"/>
</dbReference>
<dbReference type="EC" id="2.3.1.225" evidence="11"/>
<evidence type="ECO:0000259" key="13">
    <source>
        <dbReference type="Pfam" id="PF01529"/>
    </source>
</evidence>
<feature type="region of interest" description="Disordered" evidence="12">
    <location>
        <begin position="320"/>
        <end position="359"/>
    </location>
</feature>
<dbReference type="AlphaFoldDB" id="A0A316VZH6"/>
<evidence type="ECO:0000256" key="12">
    <source>
        <dbReference type="SAM" id="MobiDB-lite"/>
    </source>
</evidence>
<feature type="transmembrane region" description="Helical" evidence="11">
    <location>
        <begin position="28"/>
        <end position="47"/>
    </location>
</feature>
<dbReference type="RefSeq" id="XP_025368993.1">
    <property type="nucleotide sequence ID" value="XM_025510488.1"/>
</dbReference>